<dbReference type="GO" id="GO:0005737">
    <property type="term" value="C:cytoplasm"/>
    <property type="evidence" value="ECO:0007669"/>
    <property type="project" value="TreeGrafter"/>
</dbReference>
<dbReference type="AlphaFoldDB" id="A0A182UGT8"/>
<accession>A0A182UGT8</accession>
<evidence type="ECO:0000313" key="4">
    <source>
        <dbReference type="Proteomes" id="UP000075902"/>
    </source>
</evidence>
<comment type="similarity">
    <text evidence="1">Belongs to the SRR1 family.</text>
</comment>
<dbReference type="PANTHER" id="PTHR28626">
    <property type="entry name" value="SRR1-LIKE PROTEIN"/>
    <property type="match status" value="1"/>
</dbReference>
<dbReference type="InterPro" id="IPR040044">
    <property type="entry name" value="SRR1L"/>
</dbReference>
<feature type="domain" description="SRR1-like" evidence="2">
    <location>
        <begin position="43"/>
        <end position="210"/>
    </location>
</feature>
<dbReference type="EnsemblMetazoa" id="AMEC020141-RA">
    <property type="protein sequence ID" value="AMEC020141-PA"/>
    <property type="gene ID" value="AMEC020141"/>
</dbReference>
<dbReference type="VEuPathDB" id="VectorBase:AMEC020141"/>
<reference evidence="4" key="1">
    <citation type="submission" date="2014-01" db="EMBL/GenBank/DDBJ databases">
        <title>The Genome Sequence of Anopheles melas CM1001059_A (V2).</title>
        <authorList>
            <consortium name="The Broad Institute Genomics Platform"/>
            <person name="Neafsey D.E."/>
            <person name="Besansky N."/>
            <person name="Howell P."/>
            <person name="Walton C."/>
            <person name="Young S.K."/>
            <person name="Zeng Q."/>
            <person name="Gargeya S."/>
            <person name="Fitzgerald M."/>
            <person name="Haas B."/>
            <person name="Abouelleil A."/>
            <person name="Allen A.W."/>
            <person name="Alvarado L."/>
            <person name="Arachchi H.M."/>
            <person name="Berlin A.M."/>
            <person name="Chapman S.B."/>
            <person name="Gainer-Dewar J."/>
            <person name="Goldberg J."/>
            <person name="Griggs A."/>
            <person name="Gujja S."/>
            <person name="Hansen M."/>
            <person name="Howarth C."/>
            <person name="Imamovic A."/>
            <person name="Ireland A."/>
            <person name="Larimer J."/>
            <person name="McCowan C."/>
            <person name="Murphy C."/>
            <person name="Pearson M."/>
            <person name="Poon T.W."/>
            <person name="Priest M."/>
            <person name="Roberts A."/>
            <person name="Saif S."/>
            <person name="Shea T."/>
            <person name="Sisk P."/>
            <person name="Sykes S."/>
            <person name="Wortman J."/>
            <person name="Nusbaum C."/>
            <person name="Birren B."/>
        </authorList>
    </citation>
    <scope>NUCLEOTIDE SEQUENCE [LARGE SCALE GENOMIC DNA]</scope>
    <source>
        <strain evidence="4">CM1001059</strain>
    </source>
</reference>
<dbReference type="Pfam" id="PF07985">
    <property type="entry name" value="SRR1"/>
    <property type="match status" value="1"/>
</dbReference>
<organism evidence="3 4">
    <name type="scientific">Anopheles melas</name>
    <dbReference type="NCBI Taxonomy" id="34690"/>
    <lineage>
        <taxon>Eukaryota</taxon>
        <taxon>Metazoa</taxon>
        <taxon>Ecdysozoa</taxon>
        <taxon>Arthropoda</taxon>
        <taxon>Hexapoda</taxon>
        <taxon>Insecta</taxon>
        <taxon>Pterygota</taxon>
        <taxon>Neoptera</taxon>
        <taxon>Endopterygota</taxon>
        <taxon>Diptera</taxon>
        <taxon>Nematocera</taxon>
        <taxon>Culicoidea</taxon>
        <taxon>Culicidae</taxon>
        <taxon>Anophelinae</taxon>
        <taxon>Anopheles</taxon>
    </lineage>
</organism>
<evidence type="ECO:0000259" key="2">
    <source>
        <dbReference type="Pfam" id="PF07985"/>
    </source>
</evidence>
<proteinExistence type="inferred from homology"/>
<dbReference type="GO" id="GO:0005634">
    <property type="term" value="C:nucleus"/>
    <property type="evidence" value="ECO:0007669"/>
    <property type="project" value="TreeGrafter"/>
</dbReference>
<reference evidence="3" key="2">
    <citation type="submission" date="2020-05" db="UniProtKB">
        <authorList>
            <consortium name="EnsemblMetazoa"/>
        </authorList>
    </citation>
    <scope>IDENTIFICATION</scope>
    <source>
        <strain evidence="3">CM1001059</strain>
    </source>
</reference>
<evidence type="ECO:0000313" key="3">
    <source>
        <dbReference type="EnsemblMetazoa" id="AMEC020141-PA"/>
    </source>
</evidence>
<dbReference type="CDD" id="cd20271">
    <property type="entry name" value="Complex1_LYR_FMC1"/>
    <property type="match status" value="1"/>
</dbReference>
<name>A0A182UGT8_9DIPT</name>
<dbReference type="Proteomes" id="UP000075902">
    <property type="component" value="Unassembled WGS sequence"/>
</dbReference>
<keyword evidence="4" id="KW-1185">Reference proteome</keyword>
<sequence length="334" mass="38482">MAYCVDYSERANAQIYLYVQRSTQLQQAEADLLQSEFLRECLEKLEPVLVGVQDIICLGLGNFLDCTIARYQLAFIRCVRNKANLTAKGQFFDPVFTPSEVDTLQHALGETVLQENLEGKYSVERKTLFFLPHCPKQIVNNLLWKNWYPHRLPNVVLLCNSFSTVVNNAPDRLLRINAGYILRAVDLFQEVPLRNSFRFGDIFNDTSLHYFANNDRPAGDNAAVWDCTVEPSYAEDDLELISKEKLKAIRSAENSGAFALASKYITDQYRRFETTEQQHCRAKEELQFTAETYRCYLESLRKLKDLNESYRGKGERSIRDTADMVGFKLPHDPK</sequence>
<dbReference type="PANTHER" id="PTHR28626:SF3">
    <property type="entry name" value="SRR1-LIKE PROTEIN"/>
    <property type="match status" value="1"/>
</dbReference>
<evidence type="ECO:0000256" key="1">
    <source>
        <dbReference type="ARBA" id="ARBA00009856"/>
    </source>
</evidence>
<protein>
    <submittedName>
        <fullName evidence="3">SRR1 domain-containing protein</fullName>
    </submittedName>
</protein>
<dbReference type="InterPro" id="IPR012942">
    <property type="entry name" value="SRR1-like"/>
</dbReference>